<dbReference type="Proteomes" id="UP000001366">
    <property type="component" value="Chromosome"/>
</dbReference>
<dbReference type="InterPro" id="IPR045584">
    <property type="entry name" value="Pilin-like"/>
</dbReference>
<evidence type="ECO:0000256" key="4">
    <source>
        <dbReference type="ARBA" id="ARBA00022519"/>
    </source>
</evidence>
<organism evidence="9 10">
    <name type="scientific">Persephonella marina (strain DSM 14350 / EX-H1)</name>
    <dbReference type="NCBI Taxonomy" id="123214"/>
    <lineage>
        <taxon>Bacteria</taxon>
        <taxon>Pseudomonadati</taxon>
        <taxon>Aquificota</taxon>
        <taxon>Aquificia</taxon>
        <taxon>Aquificales</taxon>
        <taxon>Hydrogenothermaceae</taxon>
        <taxon>Persephonella</taxon>
    </lineage>
</organism>
<dbReference type="PROSITE" id="PS00409">
    <property type="entry name" value="PROKAR_NTER_METHYL"/>
    <property type="match status" value="1"/>
</dbReference>
<dbReference type="Gene3D" id="3.30.700.10">
    <property type="entry name" value="Glycoprotein, Type 4 Pilin"/>
    <property type="match status" value="1"/>
</dbReference>
<name>C0QQI4_PERMH</name>
<evidence type="ECO:0000256" key="7">
    <source>
        <dbReference type="ARBA" id="ARBA00023136"/>
    </source>
</evidence>
<dbReference type="InterPro" id="IPR012902">
    <property type="entry name" value="N_methyl_site"/>
</dbReference>
<keyword evidence="10" id="KW-1185">Reference proteome</keyword>
<proteinExistence type="predicted"/>
<evidence type="ECO:0000256" key="5">
    <source>
        <dbReference type="ARBA" id="ARBA00022692"/>
    </source>
</evidence>
<dbReference type="RefSeq" id="WP_012676698.1">
    <property type="nucleotide sequence ID" value="NC_012440.1"/>
</dbReference>
<dbReference type="InterPro" id="IPR051621">
    <property type="entry name" value="T2SS_protein_J"/>
</dbReference>
<dbReference type="AlphaFoldDB" id="C0QQI4"/>
<dbReference type="PaxDb" id="123214-PERMA_1148"/>
<evidence type="ECO:0000256" key="2">
    <source>
        <dbReference type="ARBA" id="ARBA00022475"/>
    </source>
</evidence>
<keyword evidence="4" id="KW-0997">Cell inner membrane</keyword>
<dbReference type="PANTHER" id="PTHR39583:SF2">
    <property type="entry name" value="TYPE II SECRETION SYSTEM PROTEIN J"/>
    <property type="match status" value="1"/>
</dbReference>
<dbReference type="KEGG" id="pmx:PERMA_1148"/>
<dbReference type="STRING" id="123214.PERMA_1148"/>
<reference evidence="9 10" key="1">
    <citation type="journal article" date="2009" name="J. Bacteriol.">
        <title>Complete and draft genome sequences of six members of the Aquificales.</title>
        <authorList>
            <person name="Reysenbach A.L."/>
            <person name="Hamamura N."/>
            <person name="Podar M."/>
            <person name="Griffiths E."/>
            <person name="Ferreira S."/>
            <person name="Hochstein R."/>
            <person name="Heidelberg J."/>
            <person name="Johnson J."/>
            <person name="Mead D."/>
            <person name="Pohorille A."/>
            <person name="Sarmiento M."/>
            <person name="Schweighofer K."/>
            <person name="Seshadri R."/>
            <person name="Voytek M.A."/>
        </authorList>
    </citation>
    <scope>NUCLEOTIDE SEQUENCE [LARGE SCALE GENOMIC DNA]</scope>
    <source>
        <strain evidence="10">DSM 14350 / EX-H1</strain>
    </source>
</reference>
<dbReference type="eggNOG" id="COG4969">
    <property type="taxonomic scope" value="Bacteria"/>
</dbReference>
<dbReference type="HOGENOM" id="CLU_150096_0_0_0"/>
<accession>C0QQI4</accession>
<dbReference type="NCBIfam" id="TIGR02532">
    <property type="entry name" value="IV_pilin_GFxxxE"/>
    <property type="match status" value="1"/>
</dbReference>
<dbReference type="PANTHER" id="PTHR39583">
    <property type="entry name" value="TYPE II SECRETION SYSTEM PROTEIN J-RELATED"/>
    <property type="match status" value="1"/>
</dbReference>
<keyword evidence="5 8" id="KW-0812">Transmembrane</keyword>
<evidence type="ECO:0000256" key="3">
    <source>
        <dbReference type="ARBA" id="ARBA00022481"/>
    </source>
</evidence>
<evidence type="ECO:0000256" key="6">
    <source>
        <dbReference type="ARBA" id="ARBA00022989"/>
    </source>
</evidence>
<keyword evidence="6 8" id="KW-1133">Transmembrane helix</keyword>
<evidence type="ECO:0000256" key="1">
    <source>
        <dbReference type="ARBA" id="ARBA00004377"/>
    </source>
</evidence>
<evidence type="ECO:0000256" key="8">
    <source>
        <dbReference type="SAM" id="Phobius"/>
    </source>
</evidence>
<sequence>MKDLRERRKKEGGFTLIELLIVIAIIAILASIAIPQYLKYQQKAKVSSYAEPIARGCVMDMVTACIEDPTNYPPTNLPNCVATAATPGGTVNQQTLNNGTCTNGTLTGASAVYRLDGVADYEANCQTDASGNIKCSVQPI</sequence>
<feature type="transmembrane region" description="Helical" evidence="8">
    <location>
        <begin position="12"/>
        <end position="38"/>
    </location>
</feature>
<dbReference type="OrthoDB" id="15458at2"/>
<gene>
    <name evidence="9" type="ordered locus">PERMA_1148</name>
</gene>
<comment type="subcellular location">
    <subcellularLocation>
        <location evidence="1">Cell inner membrane</location>
        <topology evidence="1">Single-pass membrane protein</topology>
    </subcellularLocation>
</comment>
<dbReference type="EMBL" id="CP001230">
    <property type="protein sequence ID" value="ACO04460.1"/>
    <property type="molecule type" value="Genomic_DNA"/>
</dbReference>
<keyword evidence="7 8" id="KW-0472">Membrane</keyword>
<evidence type="ECO:0000313" key="9">
    <source>
        <dbReference type="EMBL" id="ACO04460.1"/>
    </source>
</evidence>
<keyword evidence="2" id="KW-1003">Cell membrane</keyword>
<evidence type="ECO:0000313" key="10">
    <source>
        <dbReference type="Proteomes" id="UP000001366"/>
    </source>
</evidence>
<protein>
    <submittedName>
        <fullName evidence="9">Prokaryotic N-methylation motif domain protein</fullName>
    </submittedName>
</protein>
<dbReference type="GO" id="GO:0005886">
    <property type="term" value="C:plasma membrane"/>
    <property type="evidence" value="ECO:0007669"/>
    <property type="project" value="UniProtKB-SubCell"/>
</dbReference>
<keyword evidence="3" id="KW-0488">Methylation</keyword>
<dbReference type="Pfam" id="PF07963">
    <property type="entry name" value="N_methyl"/>
    <property type="match status" value="1"/>
</dbReference>
<dbReference type="SUPFAM" id="SSF54523">
    <property type="entry name" value="Pili subunits"/>
    <property type="match status" value="1"/>
</dbReference>